<sequence length="83" mass="10154">MNLKSCNFFLLTNHLKFDENFVSFLLHVTKETKSKNDNVERPIWKILLPWIKSWHCSENKTKCNNQRREIKWYAIRYPKVVIE</sequence>
<name>A0A922L5P8_DERFA</name>
<gene>
    <name evidence="1" type="ORF">DERF_004594</name>
</gene>
<reference evidence="1" key="1">
    <citation type="submission" date="2013-05" db="EMBL/GenBank/DDBJ databases">
        <authorList>
            <person name="Yim A.K.Y."/>
            <person name="Chan T.F."/>
            <person name="Ji K.M."/>
            <person name="Liu X.Y."/>
            <person name="Zhou J.W."/>
            <person name="Li R.Q."/>
            <person name="Yang K.Y."/>
            <person name="Li J."/>
            <person name="Li M."/>
            <person name="Law P.T.W."/>
            <person name="Wu Y.L."/>
            <person name="Cai Z.L."/>
            <person name="Qin H."/>
            <person name="Bao Y."/>
            <person name="Leung R.K.K."/>
            <person name="Ng P.K.S."/>
            <person name="Zou J."/>
            <person name="Zhong X.J."/>
            <person name="Ran P.X."/>
            <person name="Zhong N.S."/>
            <person name="Liu Z.G."/>
            <person name="Tsui S.K.W."/>
        </authorList>
    </citation>
    <scope>NUCLEOTIDE SEQUENCE</scope>
    <source>
        <strain evidence="1">Derf</strain>
        <tissue evidence="1">Whole organism</tissue>
    </source>
</reference>
<reference evidence="1" key="2">
    <citation type="journal article" date="2022" name="Res Sq">
        <title>Comparative Genomics Reveals Insights into the Divergent Evolution of Astigmatic Mites and Household Pest Adaptations.</title>
        <authorList>
            <person name="Xiong Q."/>
            <person name="Wan A.T.-Y."/>
            <person name="Liu X.-Y."/>
            <person name="Fung C.S.-H."/>
            <person name="Xiao X."/>
            <person name="Malainual N."/>
            <person name="Hou J."/>
            <person name="Wang L."/>
            <person name="Wang M."/>
            <person name="Yang K."/>
            <person name="Cui Y."/>
            <person name="Leung E."/>
            <person name="Nong W."/>
            <person name="Shin S.-K."/>
            <person name="Au S."/>
            <person name="Jeong K.Y."/>
            <person name="Chew F.T."/>
            <person name="Hui J."/>
            <person name="Leung T.F."/>
            <person name="Tungtrongchitr A."/>
            <person name="Zhong N."/>
            <person name="Liu Z."/>
            <person name="Tsui S."/>
        </authorList>
    </citation>
    <scope>NUCLEOTIDE SEQUENCE</scope>
    <source>
        <strain evidence="1">Derf</strain>
        <tissue evidence="1">Whole organism</tissue>
    </source>
</reference>
<comment type="caution">
    <text evidence="1">The sequence shown here is derived from an EMBL/GenBank/DDBJ whole genome shotgun (WGS) entry which is preliminary data.</text>
</comment>
<evidence type="ECO:0000313" key="1">
    <source>
        <dbReference type="EMBL" id="KAH9520914.1"/>
    </source>
</evidence>
<dbReference type="AlphaFoldDB" id="A0A922L5P8"/>
<dbReference type="Proteomes" id="UP000790347">
    <property type="component" value="Unassembled WGS sequence"/>
</dbReference>
<protein>
    <submittedName>
        <fullName evidence="1">Uncharacterized protein</fullName>
    </submittedName>
</protein>
<dbReference type="EMBL" id="ASGP02000002">
    <property type="protein sequence ID" value="KAH9520914.1"/>
    <property type="molecule type" value="Genomic_DNA"/>
</dbReference>
<accession>A0A922L5P8</accession>
<evidence type="ECO:0000313" key="2">
    <source>
        <dbReference type="Proteomes" id="UP000790347"/>
    </source>
</evidence>
<organism evidence="1 2">
    <name type="scientific">Dermatophagoides farinae</name>
    <name type="common">American house dust mite</name>
    <dbReference type="NCBI Taxonomy" id="6954"/>
    <lineage>
        <taxon>Eukaryota</taxon>
        <taxon>Metazoa</taxon>
        <taxon>Ecdysozoa</taxon>
        <taxon>Arthropoda</taxon>
        <taxon>Chelicerata</taxon>
        <taxon>Arachnida</taxon>
        <taxon>Acari</taxon>
        <taxon>Acariformes</taxon>
        <taxon>Sarcoptiformes</taxon>
        <taxon>Astigmata</taxon>
        <taxon>Psoroptidia</taxon>
        <taxon>Analgoidea</taxon>
        <taxon>Pyroglyphidae</taxon>
        <taxon>Dermatophagoidinae</taxon>
        <taxon>Dermatophagoides</taxon>
    </lineage>
</organism>
<proteinExistence type="predicted"/>
<keyword evidence="2" id="KW-1185">Reference proteome</keyword>